<evidence type="ECO:0000313" key="3">
    <source>
        <dbReference type="Proteomes" id="UP001610432"/>
    </source>
</evidence>
<gene>
    <name evidence="2" type="ORF">BJX67DRAFT_243380</name>
</gene>
<feature type="compositionally biased region" description="Polar residues" evidence="1">
    <location>
        <begin position="312"/>
        <end position="324"/>
    </location>
</feature>
<keyword evidence="3" id="KW-1185">Reference proteome</keyword>
<organism evidence="2 3">
    <name type="scientific">Aspergillus lucknowensis</name>
    <dbReference type="NCBI Taxonomy" id="176173"/>
    <lineage>
        <taxon>Eukaryota</taxon>
        <taxon>Fungi</taxon>
        <taxon>Dikarya</taxon>
        <taxon>Ascomycota</taxon>
        <taxon>Pezizomycotina</taxon>
        <taxon>Eurotiomycetes</taxon>
        <taxon>Eurotiomycetidae</taxon>
        <taxon>Eurotiales</taxon>
        <taxon>Aspergillaceae</taxon>
        <taxon>Aspergillus</taxon>
        <taxon>Aspergillus subgen. Nidulantes</taxon>
    </lineage>
</organism>
<feature type="region of interest" description="Disordered" evidence="1">
    <location>
        <begin position="277"/>
        <end position="335"/>
    </location>
</feature>
<accession>A0ABR4M2Y4</accession>
<feature type="compositionally biased region" description="Low complexity" evidence="1">
    <location>
        <begin position="301"/>
        <end position="310"/>
    </location>
</feature>
<proteinExistence type="predicted"/>
<dbReference type="RefSeq" id="XP_070889592.1">
    <property type="nucleotide sequence ID" value="XM_071026135.1"/>
</dbReference>
<dbReference type="Proteomes" id="UP001610432">
    <property type="component" value="Unassembled WGS sequence"/>
</dbReference>
<sequence>MTSVAAKASLFETTSSLNRYPASSSYWRSVLQEIKLLYIQRQYKRCVARSSSILSSAKESIHPVYKVYLYFYAAISYEAIGRYAHDCSRNKIPLLHSAVDSFAACLAILPDKIPVDETLDGGGCMGLESVIESSAWRDTSLEELLPELRAEIESFSTSHSSGITFASSSSASPSLLSSAASRSTSPTESLVSSITDIIDKALDCPEDDPFLSDYDEHHGNASITEPGSEVDGNRQILRSNPFETERGLIPSPLHLRKSSHPLPLLLSSLDLHRCAPSSPKCQNETQVKVRKRPPPLPLPIKPAVAPLVPKMSNPSNNSVGSEPTSPARVNPPPTTRHAVSAAVKKYNASLTFLHDQITSSITSLHELITSITTLRQARAQSGKSLQRSASFWSFSPITQPSETSTPCLGHDRNATGREISSSGRESIQERVVRLRAAGWGTVGLKNGRRGWKGVEYYREFCGKVLDELYLDA</sequence>
<dbReference type="EMBL" id="JBFXLQ010000005">
    <property type="protein sequence ID" value="KAL2870613.1"/>
    <property type="molecule type" value="Genomic_DNA"/>
</dbReference>
<evidence type="ECO:0000313" key="2">
    <source>
        <dbReference type="EMBL" id="KAL2870613.1"/>
    </source>
</evidence>
<feature type="region of interest" description="Disordered" evidence="1">
    <location>
        <begin position="402"/>
        <end position="424"/>
    </location>
</feature>
<reference evidence="2 3" key="1">
    <citation type="submission" date="2024-07" db="EMBL/GenBank/DDBJ databases">
        <title>Section-level genome sequencing and comparative genomics of Aspergillus sections Usti and Cavernicolus.</title>
        <authorList>
            <consortium name="Lawrence Berkeley National Laboratory"/>
            <person name="Nybo J.L."/>
            <person name="Vesth T.C."/>
            <person name="Theobald S."/>
            <person name="Frisvad J.C."/>
            <person name="Larsen T.O."/>
            <person name="Kjaerboelling I."/>
            <person name="Rothschild-Mancinelli K."/>
            <person name="Lyhne E.K."/>
            <person name="Kogle M.E."/>
            <person name="Barry K."/>
            <person name="Clum A."/>
            <person name="Na H."/>
            <person name="Ledsgaard L."/>
            <person name="Lin J."/>
            <person name="Lipzen A."/>
            <person name="Kuo A."/>
            <person name="Riley R."/>
            <person name="Mondo S."/>
            <person name="Labutti K."/>
            <person name="Haridas S."/>
            <person name="Pangalinan J."/>
            <person name="Salamov A.A."/>
            <person name="Simmons B.A."/>
            <person name="Magnuson J.K."/>
            <person name="Chen J."/>
            <person name="Drula E."/>
            <person name="Henrissat B."/>
            <person name="Wiebenga A."/>
            <person name="Lubbers R.J."/>
            <person name="Gomes A.C."/>
            <person name="Macurrencykelacurrency M.R."/>
            <person name="Stajich J."/>
            <person name="Grigoriev I.V."/>
            <person name="Mortensen U.H."/>
            <person name="De Vries R.P."/>
            <person name="Baker S.E."/>
            <person name="Andersen M.R."/>
        </authorList>
    </citation>
    <scope>NUCLEOTIDE SEQUENCE [LARGE SCALE GENOMIC DNA]</scope>
    <source>
        <strain evidence="2 3">CBS 449.75</strain>
    </source>
</reference>
<protein>
    <submittedName>
        <fullName evidence="2">Uncharacterized protein</fullName>
    </submittedName>
</protein>
<dbReference type="GeneID" id="98141207"/>
<comment type="caution">
    <text evidence="2">The sequence shown here is derived from an EMBL/GenBank/DDBJ whole genome shotgun (WGS) entry which is preliminary data.</text>
</comment>
<evidence type="ECO:0000256" key="1">
    <source>
        <dbReference type="SAM" id="MobiDB-lite"/>
    </source>
</evidence>
<name>A0ABR4M2Y4_9EURO</name>